<evidence type="ECO:0000313" key="3">
    <source>
        <dbReference type="Proteomes" id="UP000218542"/>
    </source>
</evidence>
<dbReference type="GO" id="GO:0016757">
    <property type="term" value="F:glycosyltransferase activity"/>
    <property type="evidence" value="ECO:0007669"/>
    <property type="project" value="UniProtKB-ARBA"/>
</dbReference>
<accession>A0A286U4B9</accession>
<proteinExistence type="predicted"/>
<gene>
    <name evidence="2" type="ORF">SCALIN_C45_0140</name>
</gene>
<dbReference type="SUPFAM" id="SSF53756">
    <property type="entry name" value="UDP-Glycosyltransferase/glycogen phosphorylase"/>
    <property type="match status" value="1"/>
</dbReference>
<sequence length="448" mass="50821">MHKKKVLLISYHFPPSTEVGGKRIFNFARILPLNGWNTYVLTIKDRYLSALDTAKLKDLDMVTVFKAGRLPNIKQGYLLLKGFYLKRIKKSGVTLDELEESFVHPEYDTIAQKLKDLVEMLFIGFPDEYRTWTIPALFKAVKEIKRNKIDCIVTSSPPVTSHVVGLLVKKITGVKWIADFRDPWLTPVDYTKPRPSRLLYTKIGLWMERKMIGNADKVLTTTRRLCSTYQESFKQHHPDKFIHISNGFDNALVSRCNGLNKFSTFTLSYTGTLYHGRSPEVVFKALKELISEGKINADEMRIKLIGNCKYLDGYLTSEIAKSYGLDHVVDISGQVPYLKSLEIIKRSHSALLLAVDQPLQIPAKVYDYIGLGVTILTLTGQGETSDLIKSTGVGQVFNYSDVDGIKEFLYQAFKEKDLLSTQSSIEVLSKYDTGNIVKELALLLERIT</sequence>
<reference evidence="3" key="1">
    <citation type="journal article" date="2017" name="Environ. Microbiol. Rep.">
        <title>Genetic Diversity of Marine Anaerobic Ammonium-Oxidizing Bacteria as Revealed by Genomic and Proteomic Analyses of 'Candidatus Scalindua japonica'.</title>
        <authorList>
            <person name="Oshiki M."/>
            <person name="Mizuto K."/>
            <person name="Kimura Z."/>
            <person name="Kindaichi T."/>
            <person name="Satoh H."/>
            <person name="Okabe S."/>
        </authorList>
    </citation>
    <scope>NUCLEOTIDE SEQUENCE [LARGE SCALE GENOMIC DNA]</scope>
    <source>
        <strain evidence="3">husup-a2</strain>
    </source>
</reference>
<dbReference type="OrthoDB" id="9794575at2"/>
<comment type="caution">
    <text evidence="2">The sequence shown here is derived from an EMBL/GenBank/DDBJ whole genome shotgun (WGS) entry which is preliminary data.</text>
</comment>
<organism evidence="2 3">
    <name type="scientific">Candidatus Scalindua japonica</name>
    <dbReference type="NCBI Taxonomy" id="1284222"/>
    <lineage>
        <taxon>Bacteria</taxon>
        <taxon>Pseudomonadati</taxon>
        <taxon>Planctomycetota</taxon>
        <taxon>Candidatus Brocadiia</taxon>
        <taxon>Candidatus Brocadiales</taxon>
        <taxon>Candidatus Scalinduaceae</taxon>
        <taxon>Candidatus Scalindua</taxon>
    </lineage>
</organism>
<dbReference type="RefSeq" id="WP_096896373.1">
    <property type="nucleotide sequence ID" value="NZ_BAOS01000045.1"/>
</dbReference>
<dbReference type="InterPro" id="IPR028098">
    <property type="entry name" value="Glyco_trans_4-like_N"/>
</dbReference>
<dbReference type="Pfam" id="PF13439">
    <property type="entry name" value="Glyco_transf_4"/>
    <property type="match status" value="1"/>
</dbReference>
<keyword evidence="2" id="KW-0808">Transferase</keyword>
<evidence type="ECO:0000313" key="2">
    <source>
        <dbReference type="EMBL" id="GAX62982.1"/>
    </source>
</evidence>
<dbReference type="AlphaFoldDB" id="A0A286U4B9"/>
<name>A0A286U4B9_9BACT</name>
<keyword evidence="3" id="KW-1185">Reference proteome</keyword>
<feature type="domain" description="Glycosyltransferase subfamily 4-like N-terminal" evidence="1">
    <location>
        <begin position="125"/>
        <end position="249"/>
    </location>
</feature>
<dbReference type="Gene3D" id="3.40.50.2000">
    <property type="entry name" value="Glycogen Phosphorylase B"/>
    <property type="match status" value="2"/>
</dbReference>
<dbReference type="Proteomes" id="UP000218542">
    <property type="component" value="Unassembled WGS sequence"/>
</dbReference>
<dbReference type="EMBL" id="BAOS01000045">
    <property type="protein sequence ID" value="GAX62982.1"/>
    <property type="molecule type" value="Genomic_DNA"/>
</dbReference>
<evidence type="ECO:0000259" key="1">
    <source>
        <dbReference type="Pfam" id="PF13439"/>
    </source>
</evidence>
<protein>
    <submittedName>
        <fullName evidence="2">Glycosyltransferase</fullName>
    </submittedName>
</protein>